<proteinExistence type="inferred from homology"/>
<dbReference type="InterPro" id="IPR003798">
    <property type="entry name" value="DNA_recombination_RmuC"/>
</dbReference>
<keyword evidence="6" id="KW-1133">Transmembrane helix</keyword>
<dbReference type="AlphaFoldDB" id="A0A451D4P2"/>
<evidence type="ECO:0000256" key="4">
    <source>
        <dbReference type="ARBA" id="ARBA00023172"/>
    </source>
</evidence>
<evidence type="ECO:0000256" key="3">
    <source>
        <dbReference type="ARBA" id="ARBA00023054"/>
    </source>
</evidence>
<reference evidence="7 8" key="1">
    <citation type="submission" date="2019-02" db="EMBL/GenBank/DDBJ databases">
        <authorList>
            <person name="Manzano-Marin A."/>
            <person name="Manzano-Marin A."/>
        </authorList>
    </citation>
    <scope>NUCLEOTIDE SEQUENCE [LARGE SCALE GENOMIC DNA]</scope>
    <source>
        <strain evidence="7 8">ErCisplendens/pseudotsugae</strain>
    </source>
</reference>
<feature type="coiled-coil region" evidence="5">
    <location>
        <begin position="53"/>
        <end position="87"/>
    </location>
</feature>
<keyword evidence="6" id="KW-0472">Membrane</keyword>
<dbReference type="GO" id="GO:0006310">
    <property type="term" value="P:DNA recombination"/>
    <property type="evidence" value="ECO:0007669"/>
    <property type="project" value="UniProtKB-KW"/>
</dbReference>
<evidence type="ECO:0000313" key="8">
    <source>
        <dbReference type="Proteomes" id="UP000294338"/>
    </source>
</evidence>
<accession>A0A451D4P2</accession>
<dbReference type="PANTHER" id="PTHR30563">
    <property type="entry name" value="DNA RECOMBINATION PROTEIN RMUC"/>
    <property type="match status" value="1"/>
</dbReference>
<sequence>MKNIMTYCMIFFVMVSMLTSVFVIIFYYLNIKKNKQSKKQKIIQAEKLIQNKIEGLQKQLESLYSINQEHEQTNKKLNTAIIIAEKQLQDQSSWRRKTEQLMHDNQIQININNTQKIELREMTIRLEEARMAAIKQQQLIINNEEYLNTKFENLANRIFENSGRRIDEKNRQSLQSLTAPLREQLERFHHQVQESLEKEARERYTLSHEIRHLQKLNEKMTQETSKLTQTLKGDNKTQGNWGEIVLNRILETAGLREGHEYHSQMHVPLENNGYVQPDIIIRLPQGKDVIIDSKMTLVAYERYFNAVNDIQRETALKEHIAAIRGHLRELNKKDYQKLPSLRSLDYILMFIPIEPAFLLALNKQPELINEAFKKNIMLVSPSTLLVALRTINNLWHFENQTRYAQRIAYRATQLYDKMRLFIDDMMHIGFSLHKAENSYQQAMKKLSEGRGNLISQAESFRKMGVQITRPINPDLAKKAIPEDSVTDEIFEDQ</sequence>
<dbReference type="EMBL" id="LR217705">
    <property type="protein sequence ID" value="VFP80701.1"/>
    <property type="molecule type" value="Genomic_DNA"/>
</dbReference>
<dbReference type="Pfam" id="PF02646">
    <property type="entry name" value="RmuC"/>
    <property type="match status" value="1"/>
</dbReference>
<evidence type="ECO:0000256" key="6">
    <source>
        <dbReference type="SAM" id="Phobius"/>
    </source>
</evidence>
<evidence type="ECO:0000313" key="7">
    <source>
        <dbReference type="EMBL" id="VFP80701.1"/>
    </source>
</evidence>
<gene>
    <name evidence="7" type="primary">rmuC</name>
    <name evidence="7" type="ORF">ERCISPPS3390_588</name>
</gene>
<comment type="similarity">
    <text evidence="2">Belongs to the RmuC family.</text>
</comment>
<keyword evidence="4" id="KW-0233">DNA recombination</keyword>
<name>A0A451D4P2_9GAMM</name>
<protein>
    <submittedName>
        <fullName evidence="7">DNA recombination protein RmuC</fullName>
    </submittedName>
</protein>
<feature type="transmembrane region" description="Helical" evidence="6">
    <location>
        <begin position="7"/>
        <end position="29"/>
    </location>
</feature>
<keyword evidence="6" id="KW-0812">Transmembrane</keyword>
<organism evidence="7 8">
    <name type="scientific">Candidatus Erwinia haradaeae</name>
    <dbReference type="NCBI Taxonomy" id="1922217"/>
    <lineage>
        <taxon>Bacteria</taxon>
        <taxon>Pseudomonadati</taxon>
        <taxon>Pseudomonadota</taxon>
        <taxon>Gammaproteobacteria</taxon>
        <taxon>Enterobacterales</taxon>
        <taxon>Erwiniaceae</taxon>
        <taxon>Erwinia</taxon>
    </lineage>
</organism>
<evidence type="ECO:0000256" key="5">
    <source>
        <dbReference type="SAM" id="Coils"/>
    </source>
</evidence>
<evidence type="ECO:0000256" key="1">
    <source>
        <dbReference type="ARBA" id="ARBA00003416"/>
    </source>
</evidence>
<evidence type="ECO:0000256" key="2">
    <source>
        <dbReference type="ARBA" id="ARBA00009840"/>
    </source>
</evidence>
<dbReference type="PANTHER" id="PTHR30563:SF0">
    <property type="entry name" value="DNA RECOMBINATION PROTEIN RMUC"/>
    <property type="match status" value="1"/>
</dbReference>
<keyword evidence="3 5" id="KW-0175">Coiled coil</keyword>
<comment type="function">
    <text evidence="1">Involved in DNA recombination.</text>
</comment>
<dbReference type="Proteomes" id="UP000294338">
    <property type="component" value="Chromosome 1"/>
</dbReference>